<dbReference type="Pfam" id="PF00962">
    <property type="entry name" value="A_deaminase"/>
    <property type="match status" value="1"/>
</dbReference>
<dbReference type="InterPro" id="IPR006330">
    <property type="entry name" value="Ado/ade_deaminase"/>
</dbReference>
<accession>A0A0K9XB70</accession>
<evidence type="ECO:0000259" key="8">
    <source>
        <dbReference type="Pfam" id="PF00962"/>
    </source>
</evidence>
<dbReference type="InterPro" id="IPR001365">
    <property type="entry name" value="A_deaminase_dom"/>
</dbReference>
<dbReference type="STRING" id="1678637.AC230_21030"/>
<organism evidence="9 10">
    <name type="scientific">Streptomyces caatingaensis</name>
    <dbReference type="NCBI Taxonomy" id="1678637"/>
    <lineage>
        <taxon>Bacteria</taxon>
        <taxon>Bacillati</taxon>
        <taxon>Actinomycetota</taxon>
        <taxon>Actinomycetes</taxon>
        <taxon>Kitasatosporales</taxon>
        <taxon>Streptomycetaceae</taxon>
        <taxon>Streptomyces</taxon>
    </lineage>
</organism>
<protein>
    <recommendedName>
        <fullName evidence="3">adenosine deaminase</fullName>
        <ecNumber evidence="3">3.5.4.4</ecNumber>
    </recommendedName>
</protein>
<dbReference type="GO" id="GO:0005829">
    <property type="term" value="C:cytosol"/>
    <property type="evidence" value="ECO:0007669"/>
    <property type="project" value="TreeGrafter"/>
</dbReference>
<dbReference type="EC" id="3.5.4.4" evidence="3"/>
<gene>
    <name evidence="9" type="ORF">AC230_21030</name>
</gene>
<dbReference type="OrthoDB" id="105475at2"/>
<evidence type="ECO:0000256" key="2">
    <source>
        <dbReference type="ARBA" id="ARBA00006676"/>
    </source>
</evidence>
<reference evidence="10" key="1">
    <citation type="submission" date="2015-07" db="EMBL/GenBank/DDBJ databases">
        <title>Draft genome sequence of Streptomyces sp. CMAA 1322, a bacterium isolated from Caatinga biome, from dry forest semiarid of Brazil.</title>
        <authorList>
            <person name="Santos S.N."/>
            <person name="Gacesa R."/>
            <person name="Taketani R.G."/>
            <person name="Long P.F."/>
            <person name="Melo I.S."/>
        </authorList>
    </citation>
    <scope>NUCLEOTIDE SEQUENCE [LARGE SCALE GENOMIC DNA]</scope>
    <source>
        <strain evidence="10">CMAA 1322</strain>
    </source>
</reference>
<proteinExistence type="inferred from homology"/>
<dbReference type="InterPro" id="IPR032466">
    <property type="entry name" value="Metal_Hydrolase"/>
</dbReference>
<evidence type="ECO:0000256" key="3">
    <source>
        <dbReference type="ARBA" id="ARBA00012784"/>
    </source>
</evidence>
<evidence type="ECO:0000313" key="9">
    <source>
        <dbReference type="EMBL" id="KNB50463.1"/>
    </source>
</evidence>
<dbReference type="InterPro" id="IPR006311">
    <property type="entry name" value="TAT_signal"/>
</dbReference>
<name>A0A0K9XB70_9ACTN</name>
<evidence type="ECO:0000256" key="6">
    <source>
        <dbReference type="ARBA" id="ARBA00022833"/>
    </source>
</evidence>
<feature type="chain" id="PRO_5005532661" description="adenosine deaminase" evidence="7">
    <location>
        <begin position="26"/>
        <end position="525"/>
    </location>
</feature>
<evidence type="ECO:0000256" key="7">
    <source>
        <dbReference type="SAM" id="SignalP"/>
    </source>
</evidence>
<dbReference type="RefSeq" id="WP_049717860.1">
    <property type="nucleotide sequence ID" value="NZ_LFXA01000014.1"/>
</dbReference>
<evidence type="ECO:0000256" key="4">
    <source>
        <dbReference type="ARBA" id="ARBA00022723"/>
    </source>
</evidence>
<evidence type="ECO:0000256" key="5">
    <source>
        <dbReference type="ARBA" id="ARBA00022801"/>
    </source>
</evidence>
<keyword evidence="4" id="KW-0479">Metal-binding</keyword>
<keyword evidence="5" id="KW-0378">Hydrolase</keyword>
<dbReference type="GO" id="GO:0046872">
    <property type="term" value="F:metal ion binding"/>
    <property type="evidence" value="ECO:0007669"/>
    <property type="project" value="UniProtKB-KW"/>
</dbReference>
<sequence>MNHRRVLLRSALAAVLCAAVLPAWGAPERARREENTAEAATAAYMEELRGRPRALRAFLRALPKGADLHNHLGGAAPTELMVELAARDGLCIEPDTLRAVPPPCRAGGRPAADAGHDAAFHRRLLRAWSMQDFVPGRETGHDHFFATFEKFDEIETGHMGRLLGEIADRAAEQRQFYLETMVSHPAAGVAALAARAGHDRDLSRMRRRLLAGDGLGRLVARARAATDRAMAEFHAASRCDTPRPHAGCGLPVRLITQVDRAAAPEQVFTELLLGFELAHRDPRFVAVNLVTPEDGAVALRDYGLHMRMLDRLHGWYPEVHITLHAGELVPGLVARDALRSHIRQAVRTGHAERIGHGVDVLWEDDRSGLLATMAARHVLVETPLTSNSQILGVSGRRHPFGLYRRHRVPVALATDDGGVERSDITTEYQRAATSHRLGYRALKDLARTSLEYAFLPGRSLWRGRDAFTPVPECAHDRPGTSRPRAACAAVLAASPKAAVQWRQEEAFAAFEERAARGRGDAGRRR</sequence>
<dbReference type="AlphaFoldDB" id="A0A0K9XB70"/>
<comment type="cofactor">
    <cofactor evidence="1">
        <name>Zn(2+)</name>
        <dbReference type="ChEBI" id="CHEBI:29105"/>
    </cofactor>
</comment>
<comment type="similarity">
    <text evidence="2">Belongs to the metallo-dependent hydrolases superfamily. Adenosine and AMP deaminases family.</text>
</comment>
<dbReference type="Proteomes" id="UP000037288">
    <property type="component" value="Unassembled WGS sequence"/>
</dbReference>
<keyword evidence="6" id="KW-0862">Zinc</keyword>
<evidence type="ECO:0000256" key="1">
    <source>
        <dbReference type="ARBA" id="ARBA00001947"/>
    </source>
</evidence>
<keyword evidence="7" id="KW-0732">Signal</keyword>
<dbReference type="PROSITE" id="PS51318">
    <property type="entry name" value="TAT"/>
    <property type="match status" value="1"/>
</dbReference>
<feature type="signal peptide" evidence="7">
    <location>
        <begin position="1"/>
        <end position="25"/>
    </location>
</feature>
<dbReference type="GO" id="GO:0004000">
    <property type="term" value="F:adenosine deaminase activity"/>
    <property type="evidence" value="ECO:0007669"/>
    <property type="project" value="TreeGrafter"/>
</dbReference>
<dbReference type="PANTHER" id="PTHR11409:SF43">
    <property type="entry name" value="ADENOSINE DEAMINASE"/>
    <property type="match status" value="1"/>
</dbReference>
<comment type="caution">
    <text evidence="9">The sequence shown here is derived from an EMBL/GenBank/DDBJ whole genome shotgun (WGS) entry which is preliminary data.</text>
</comment>
<dbReference type="GO" id="GO:0043103">
    <property type="term" value="P:hypoxanthine salvage"/>
    <property type="evidence" value="ECO:0007669"/>
    <property type="project" value="TreeGrafter"/>
</dbReference>
<feature type="domain" description="Adenosine deaminase" evidence="8">
    <location>
        <begin position="246"/>
        <end position="456"/>
    </location>
</feature>
<dbReference type="PATRIC" id="fig|1678637.3.peg.4506"/>
<keyword evidence="10" id="KW-1185">Reference proteome</keyword>
<evidence type="ECO:0000313" key="10">
    <source>
        <dbReference type="Proteomes" id="UP000037288"/>
    </source>
</evidence>
<dbReference type="SUPFAM" id="SSF51556">
    <property type="entry name" value="Metallo-dependent hydrolases"/>
    <property type="match status" value="1"/>
</dbReference>
<dbReference type="GO" id="GO:0006154">
    <property type="term" value="P:adenosine catabolic process"/>
    <property type="evidence" value="ECO:0007669"/>
    <property type="project" value="TreeGrafter"/>
</dbReference>
<dbReference type="Gene3D" id="3.20.20.140">
    <property type="entry name" value="Metal-dependent hydrolases"/>
    <property type="match status" value="1"/>
</dbReference>
<dbReference type="EMBL" id="LFXA01000014">
    <property type="protein sequence ID" value="KNB50463.1"/>
    <property type="molecule type" value="Genomic_DNA"/>
</dbReference>
<dbReference type="GO" id="GO:0046103">
    <property type="term" value="P:inosine biosynthetic process"/>
    <property type="evidence" value="ECO:0007669"/>
    <property type="project" value="TreeGrafter"/>
</dbReference>
<dbReference type="PANTHER" id="PTHR11409">
    <property type="entry name" value="ADENOSINE DEAMINASE"/>
    <property type="match status" value="1"/>
</dbReference>